<evidence type="ECO:0000313" key="3">
    <source>
        <dbReference type="EMBL" id="GGO88973.1"/>
    </source>
</evidence>
<sequence>MTTPLNPADGAAPASGAPTAVSSGVLAAYAATLRDRPADPLRGVDELVAGEGLRPEQQLLADAVDAMGMPGLLAARHETRRLVHDDGIRYGVSGRDGVRDLDWRLDPLPVVLSAAEWAGLERGLQQRAALLELIHDDLYGERLLLRRGVIPAEVVLGHPGFLRQVDHVRSRGGLVVGAHDLGRDADGSWRVLADRMSAPSGAGYAMANRRVTTRVLAGLHRSTELARLRGFFHTMSAAVREAAPPSSEVPRVVLYSPGSMSETAYDQSFLASLLGFPLAESDDLVVRDGRVWLRAAGRLEPVDVLLRRVDPEYCDPLDLRGDSQLGLPGLVEATRRGTLTVANPLGAQVLENPGLAPFLQAASQALLGEDLQLTGKPAWWCGDRDGLAHVLDSFDRLVIRPLATGGPERAHLGAHLAPDAREELRRRIQAEPWAWVGQEPLPLSTAPVVTPRGLVPGRVVVRTFWAQRDGERHVMPGGLARAGVGAPELHVSSSAGAIAKDVWVLAPETAESGWGDPGVRPELVAVRPRAVVAPRVADNLFWLGRYAERAEAAGRVLRVCDDLVEDHASRPGTPGEQAMRALLAAATTITRVPGDPAQPRAHVRTMVTDPRQSGSLRYAADRLGDAAQRVRDQLSQDIWHVLSRLDRTLAHVPSDEHQLQPHLYDVLESLLAVSGVIAESMVRDETWGFLDGGIRLERAQFTVALLAATLAQERPPIIDGQLTEAVLEVGESILTHRRRTVAGEGPVWPIHSAVSLLLLDRGNPRSVAFSIDRLAEDLHLVGDEVLAAKAEALAGQVARVDLVEACAGDRTGLAEILGEVRASLFAVSDDLTRRRFARKTSQQTLPINWAVTS</sequence>
<dbReference type="Pfam" id="PF04168">
    <property type="entry name" value="Alpha-E"/>
    <property type="match status" value="1"/>
</dbReference>
<dbReference type="EMBL" id="BMNI01000003">
    <property type="protein sequence ID" value="GGO88973.1"/>
    <property type="molecule type" value="Genomic_DNA"/>
</dbReference>
<feature type="domain" description="DUF403" evidence="1">
    <location>
        <begin position="534"/>
        <end position="834"/>
    </location>
</feature>
<dbReference type="InterPro" id="IPR025841">
    <property type="entry name" value="CP_ATPgrasp_2"/>
</dbReference>
<dbReference type="PANTHER" id="PTHR34595">
    <property type="entry name" value="BLR5612 PROTEIN"/>
    <property type="match status" value="1"/>
</dbReference>
<evidence type="ECO:0000259" key="2">
    <source>
        <dbReference type="Pfam" id="PF14403"/>
    </source>
</evidence>
<keyword evidence="4" id="KW-1185">Reference proteome</keyword>
<dbReference type="InterPro" id="IPR051680">
    <property type="entry name" value="ATP-dep_Glu-Cys_Ligase-2"/>
</dbReference>
<protein>
    <recommendedName>
        <fullName evidence="5">DUF403 domain-containing protein</fullName>
    </recommendedName>
</protein>
<dbReference type="RefSeq" id="WP_188783596.1">
    <property type="nucleotide sequence ID" value="NZ_BMNI01000003.1"/>
</dbReference>
<comment type="caution">
    <text evidence="3">The sequence shown here is derived from an EMBL/GenBank/DDBJ whole genome shotgun (WGS) entry which is preliminary data.</text>
</comment>
<gene>
    <name evidence="3" type="ORF">GCM10011584_17260</name>
</gene>
<dbReference type="SUPFAM" id="SSF56059">
    <property type="entry name" value="Glutathione synthetase ATP-binding domain-like"/>
    <property type="match status" value="1"/>
</dbReference>
<evidence type="ECO:0008006" key="5">
    <source>
        <dbReference type="Google" id="ProtNLM"/>
    </source>
</evidence>
<dbReference type="InterPro" id="IPR007296">
    <property type="entry name" value="DUF403"/>
</dbReference>
<evidence type="ECO:0000259" key="1">
    <source>
        <dbReference type="Pfam" id="PF04168"/>
    </source>
</evidence>
<dbReference type="PANTHER" id="PTHR34595:SF2">
    <property type="entry name" value="BLR2978 PROTEIN"/>
    <property type="match status" value="1"/>
</dbReference>
<dbReference type="Gene3D" id="3.40.50.11290">
    <property type="match status" value="1"/>
</dbReference>
<reference evidence="4" key="1">
    <citation type="journal article" date="2019" name="Int. J. Syst. Evol. Microbiol.">
        <title>The Global Catalogue of Microorganisms (GCM) 10K type strain sequencing project: providing services to taxonomists for standard genome sequencing and annotation.</title>
        <authorList>
            <consortium name="The Broad Institute Genomics Platform"/>
            <consortium name="The Broad Institute Genome Sequencing Center for Infectious Disease"/>
            <person name="Wu L."/>
            <person name="Ma J."/>
        </authorList>
    </citation>
    <scope>NUCLEOTIDE SEQUENCE [LARGE SCALE GENOMIC DNA]</scope>
    <source>
        <strain evidence="4">CGMCC 4.7371</strain>
    </source>
</reference>
<proteinExistence type="predicted"/>
<evidence type="ECO:0000313" key="4">
    <source>
        <dbReference type="Proteomes" id="UP000655410"/>
    </source>
</evidence>
<dbReference type="Pfam" id="PF14403">
    <property type="entry name" value="CP_ATPgrasp_2"/>
    <property type="match status" value="1"/>
</dbReference>
<dbReference type="Proteomes" id="UP000655410">
    <property type="component" value="Unassembled WGS sequence"/>
</dbReference>
<accession>A0ABQ2NAS2</accession>
<feature type="domain" description="Circularly permuted ATP-grasp type 2" evidence="2">
    <location>
        <begin position="109"/>
        <end position="482"/>
    </location>
</feature>
<organism evidence="3 4">
    <name type="scientific">Nocardioides phosphati</name>
    <dbReference type="NCBI Taxonomy" id="1867775"/>
    <lineage>
        <taxon>Bacteria</taxon>
        <taxon>Bacillati</taxon>
        <taxon>Actinomycetota</taxon>
        <taxon>Actinomycetes</taxon>
        <taxon>Propionibacteriales</taxon>
        <taxon>Nocardioidaceae</taxon>
        <taxon>Nocardioides</taxon>
    </lineage>
</organism>
<dbReference type="Gene3D" id="3.30.1490.270">
    <property type="match status" value="1"/>
</dbReference>
<name>A0ABQ2NAS2_9ACTN</name>